<dbReference type="AlphaFoldDB" id="A0A8J5KCJ3"/>
<name>A0A8J5KCJ3_ZINOF</name>
<reference evidence="8 9" key="1">
    <citation type="submission" date="2020-08" db="EMBL/GenBank/DDBJ databases">
        <title>Plant Genome Project.</title>
        <authorList>
            <person name="Zhang R.-G."/>
        </authorList>
    </citation>
    <scope>NUCLEOTIDE SEQUENCE [LARGE SCALE GENOMIC DNA]</scope>
    <source>
        <tissue evidence="8">Rhizome</tissue>
    </source>
</reference>
<dbReference type="GO" id="GO:0006661">
    <property type="term" value="P:phosphatidylinositol biosynthetic process"/>
    <property type="evidence" value="ECO:0007669"/>
    <property type="project" value="TreeGrafter"/>
</dbReference>
<dbReference type="PANTHER" id="PTHR15362">
    <property type="entry name" value="PHOSPHATIDYLINOSITOL SYNTHASE"/>
    <property type="match status" value="1"/>
</dbReference>
<evidence type="ECO:0000256" key="5">
    <source>
        <dbReference type="ARBA" id="ARBA00023098"/>
    </source>
</evidence>
<keyword evidence="5" id="KW-0443">Lipid metabolism</keyword>
<dbReference type="EMBL" id="JACMSC010000015">
    <property type="protein sequence ID" value="KAG6484337.1"/>
    <property type="molecule type" value="Genomic_DNA"/>
</dbReference>
<evidence type="ECO:0000256" key="4">
    <source>
        <dbReference type="ARBA" id="ARBA00022989"/>
    </source>
</evidence>
<gene>
    <name evidence="8" type="ORF">ZIOFF_052852</name>
</gene>
<dbReference type="Proteomes" id="UP000734854">
    <property type="component" value="Unassembled WGS sequence"/>
</dbReference>
<evidence type="ECO:0000256" key="3">
    <source>
        <dbReference type="ARBA" id="ARBA00022692"/>
    </source>
</evidence>
<keyword evidence="3" id="KW-0812">Transmembrane</keyword>
<comment type="caution">
    <text evidence="8">The sequence shown here is derived from an EMBL/GenBank/DDBJ whole genome shotgun (WGS) entry which is preliminary data.</text>
</comment>
<organism evidence="8 9">
    <name type="scientific">Zingiber officinale</name>
    <name type="common">Ginger</name>
    <name type="synonym">Amomum zingiber</name>
    <dbReference type="NCBI Taxonomy" id="94328"/>
    <lineage>
        <taxon>Eukaryota</taxon>
        <taxon>Viridiplantae</taxon>
        <taxon>Streptophyta</taxon>
        <taxon>Embryophyta</taxon>
        <taxon>Tracheophyta</taxon>
        <taxon>Spermatophyta</taxon>
        <taxon>Magnoliopsida</taxon>
        <taxon>Liliopsida</taxon>
        <taxon>Zingiberales</taxon>
        <taxon>Zingiberaceae</taxon>
        <taxon>Zingiber</taxon>
    </lineage>
</organism>
<evidence type="ECO:0000313" key="8">
    <source>
        <dbReference type="EMBL" id="KAG6484337.1"/>
    </source>
</evidence>
<keyword evidence="2" id="KW-0808">Transferase</keyword>
<dbReference type="InterPro" id="IPR000462">
    <property type="entry name" value="CDP-OH_P_trans"/>
</dbReference>
<evidence type="ECO:0000256" key="7">
    <source>
        <dbReference type="ARBA" id="ARBA00023264"/>
    </source>
</evidence>
<dbReference type="GO" id="GO:0016020">
    <property type="term" value="C:membrane"/>
    <property type="evidence" value="ECO:0007669"/>
    <property type="project" value="UniProtKB-SubCell"/>
</dbReference>
<evidence type="ECO:0000256" key="1">
    <source>
        <dbReference type="ARBA" id="ARBA00004141"/>
    </source>
</evidence>
<evidence type="ECO:0000313" key="9">
    <source>
        <dbReference type="Proteomes" id="UP000734854"/>
    </source>
</evidence>
<keyword evidence="6" id="KW-0472">Membrane</keyword>
<sequence>MNQHPNCEGMIRLDIRLPHSDAPWLPSPYALEVPISSINPFTCLDESYWSSNQETGSVYLYVPNVIGYIRVILNCVAFSVCYSQKSLSAILYVTSFVCDALDGWFARRLNQVQQGHI</sequence>
<dbReference type="GO" id="GO:0003881">
    <property type="term" value="F:CDP-diacylglycerol-inositol 3-phosphatidyltransferase activity"/>
    <property type="evidence" value="ECO:0007669"/>
    <property type="project" value="TreeGrafter"/>
</dbReference>
<accession>A0A8J5KCJ3</accession>
<dbReference type="Pfam" id="PF01066">
    <property type="entry name" value="CDP-OH_P_transf"/>
    <property type="match status" value="1"/>
</dbReference>
<protein>
    <recommendedName>
        <fullName evidence="10">CDP-diacylglycerol--inositol 3-phosphatidyltransferase</fullName>
    </recommendedName>
</protein>
<dbReference type="PANTHER" id="PTHR15362:SF4">
    <property type="entry name" value="CDP-DIACYLGLYCEROL--INOSITOL 3-PHOSPHATIDYLTRANSFERASE"/>
    <property type="match status" value="1"/>
</dbReference>
<keyword evidence="4" id="KW-1133">Transmembrane helix</keyword>
<dbReference type="GO" id="GO:0005794">
    <property type="term" value="C:Golgi apparatus"/>
    <property type="evidence" value="ECO:0007669"/>
    <property type="project" value="TreeGrafter"/>
</dbReference>
<dbReference type="Gene3D" id="1.20.120.1760">
    <property type="match status" value="1"/>
</dbReference>
<comment type="subcellular location">
    <subcellularLocation>
        <location evidence="1">Membrane</location>
        <topology evidence="1">Multi-pass membrane protein</topology>
    </subcellularLocation>
</comment>
<keyword evidence="7" id="KW-1208">Phospholipid metabolism</keyword>
<dbReference type="InterPro" id="IPR043130">
    <property type="entry name" value="CDP-OH_PTrfase_TM_dom"/>
</dbReference>
<keyword evidence="9" id="KW-1185">Reference proteome</keyword>
<evidence type="ECO:0000256" key="2">
    <source>
        <dbReference type="ARBA" id="ARBA00022679"/>
    </source>
</evidence>
<evidence type="ECO:0000256" key="6">
    <source>
        <dbReference type="ARBA" id="ARBA00023136"/>
    </source>
</evidence>
<evidence type="ECO:0008006" key="10">
    <source>
        <dbReference type="Google" id="ProtNLM"/>
    </source>
</evidence>
<proteinExistence type="predicted"/>